<accession>A0ABU6D1N6</accession>
<feature type="region of interest" description="Disordered" evidence="1">
    <location>
        <begin position="10"/>
        <end position="33"/>
    </location>
</feature>
<sequence>MLASFLAGCGGGGTGNPQTGNNNSGTPSTSSAGRLLVLDPTRNNAETAIAGLQYDSTGKLSAADGGFTYPSGGGLLLSLAAAQVAIPGKAAINQQDIAAAICSSNADPAACAYNTGKNLERFFLSMDSDRNAANGIQLASTASSLDLQWTASPDQFENALAAQLTAYGQTPAKLFQPSLGINTEAPQSEQNDIVLPMPFVDIFRTARPFAEYSCKDVSYDEHGWPNALPTSCNGQNPSIIRTFLLDSVVSGMLPSGQYVVLYEGSGTLAYSGYASLASHEAGRDVININLPATLSGNVAANRMVLQVVSGTVKNIRVVMPGGICEGNPFVRVANAGACPAGQFRSFEDTLRNDRNAIVFNPDYLNFLKDFRTIRMMNLMEASPSYLACSTLTGDAYTSCLLQDFNWDQRSKMDDAVWGGSGVTNRLQRYGRGAPLEVQVELANQLNAHPWFNIVHNATDDYVRNFADYVRDHLKPGLKAHIEYTNEAWNGNFWASLYVREKGKGLYTAASNPFWDGAYYYAKRASEMFRIWENEFGGTGRLVRVLGTYQSNPDLTRNMLNYGDTKQYVDAVAMGAYFYACWNRSTHAACQDTAKIPKTLSEATSLDDVFAAIDNDNDPYGLNALKNQIILQSAVTKSFGKALYAYEGGQHLVVNWGDSSIDDDRKNRLLDFFKAANRDPRMRERYRSLLDAWKSTGGQLFMLFSVPQTFNRYGNFGVKEYLAQPRSSAPKYDGAMKFQESVGKCWWNGC</sequence>
<evidence type="ECO:0000256" key="1">
    <source>
        <dbReference type="SAM" id="MobiDB-lite"/>
    </source>
</evidence>
<name>A0ABU6D1N6_9GAMM</name>
<protein>
    <submittedName>
        <fullName evidence="2">Uncharacterized protein</fullName>
    </submittedName>
</protein>
<gene>
    <name evidence="2" type="ORF">VSS37_18420</name>
</gene>
<reference evidence="2 3" key="2">
    <citation type="submission" date="2024-01" db="EMBL/GenBank/DDBJ databases">
        <authorList>
            <person name="Xie X."/>
        </authorList>
    </citation>
    <scope>NUCLEOTIDE SEQUENCE [LARGE SCALE GENOMIC DNA]</scope>
    <source>
        <strain evidence="2">SCUT-1</strain>
    </source>
</reference>
<organism evidence="2 3">
    <name type="scientific">Candidatus Thiothrix phosphatis</name>
    <dbReference type="NCBI Taxonomy" id="3112415"/>
    <lineage>
        <taxon>Bacteria</taxon>
        <taxon>Pseudomonadati</taxon>
        <taxon>Pseudomonadota</taxon>
        <taxon>Gammaproteobacteria</taxon>
        <taxon>Thiotrichales</taxon>
        <taxon>Thiotrichaceae</taxon>
        <taxon>Thiothrix</taxon>
    </lineage>
</organism>
<evidence type="ECO:0000313" key="2">
    <source>
        <dbReference type="EMBL" id="MEB4592961.1"/>
    </source>
</evidence>
<keyword evidence="3" id="KW-1185">Reference proteome</keyword>
<dbReference type="RefSeq" id="WP_324697542.1">
    <property type="nucleotide sequence ID" value="NZ_JAYMYJ010000145.1"/>
</dbReference>
<reference evidence="3" key="1">
    <citation type="submission" date="2023-07" db="EMBL/GenBank/DDBJ databases">
        <title>The carbon used by Thiothrix.</title>
        <authorList>
            <person name="Chen L."/>
        </authorList>
    </citation>
    <scope>NUCLEOTIDE SEQUENCE [LARGE SCALE GENOMIC DNA]</scope>
</reference>
<evidence type="ECO:0000313" key="3">
    <source>
        <dbReference type="Proteomes" id="UP001308005"/>
    </source>
</evidence>
<comment type="caution">
    <text evidence="2">The sequence shown here is derived from an EMBL/GenBank/DDBJ whole genome shotgun (WGS) entry which is preliminary data.</text>
</comment>
<dbReference type="EMBL" id="JAYMYJ010000145">
    <property type="protein sequence ID" value="MEB4592961.1"/>
    <property type="molecule type" value="Genomic_DNA"/>
</dbReference>
<dbReference type="Proteomes" id="UP001308005">
    <property type="component" value="Unassembled WGS sequence"/>
</dbReference>
<feature type="compositionally biased region" description="Low complexity" evidence="1">
    <location>
        <begin position="16"/>
        <end position="33"/>
    </location>
</feature>
<proteinExistence type="predicted"/>